<dbReference type="InterPro" id="IPR036907">
    <property type="entry name" value="5'-Nucleotdase_C_sf"/>
</dbReference>
<accession>A0A9Q1GC32</accession>
<dbReference type="Gene3D" id="3.90.780.10">
    <property type="entry name" value="5'-Nucleotidase, C-terminal domain"/>
    <property type="match status" value="1"/>
</dbReference>
<comment type="caution">
    <text evidence="4">The sequence shown here is derived from an EMBL/GenBank/DDBJ whole genome shotgun (WGS) entry which is preliminary data.</text>
</comment>
<dbReference type="AlphaFoldDB" id="A0A9Q1GC32"/>
<dbReference type="PANTHER" id="PTHR11575">
    <property type="entry name" value="5'-NUCLEOTIDASE-RELATED"/>
    <property type="match status" value="1"/>
</dbReference>
<dbReference type="Proteomes" id="UP001152622">
    <property type="component" value="Chromosome 1"/>
</dbReference>
<feature type="domain" description="5'-Nucleotidase C-terminal" evidence="3">
    <location>
        <begin position="14"/>
        <end position="161"/>
    </location>
</feature>
<evidence type="ECO:0000256" key="1">
    <source>
        <dbReference type="ARBA" id="ARBA00006654"/>
    </source>
</evidence>
<gene>
    <name evidence="4" type="ORF">SKAU_G00015740</name>
</gene>
<dbReference type="GO" id="GO:0016787">
    <property type="term" value="F:hydrolase activity"/>
    <property type="evidence" value="ECO:0007669"/>
    <property type="project" value="InterPro"/>
</dbReference>
<dbReference type="PANTHER" id="PTHR11575:SF48">
    <property type="entry name" value="5'-NUCLEOTIDASE"/>
    <property type="match status" value="1"/>
</dbReference>
<evidence type="ECO:0000313" key="4">
    <source>
        <dbReference type="EMBL" id="KAJ8380796.1"/>
    </source>
</evidence>
<dbReference type="SUPFAM" id="SSF55816">
    <property type="entry name" value="5'-nucleotidase (syn. UDP-sugar hydrolase), C-terminal domain"/>
    <property type="match status" value="1"/>
</dbReference>
<name>A0A9Q1GC32_SYNKA</name>
<dbReference type="GO" id="GO:0009166">
    <property type="term" value="P:nucleotide catabolic process"/>
    <property type="evidence" value="ECO:0007669"/>
    <property type="project" value="InterPro"/>
</dbReference>
<dbReference type="EMBL" id="JAINUF010000001">
    <property type="protein sequence ID" value="KAJ8380796.1"/>
    <property type="molecule type" value="Genomic_DNA"/>
</dbReference>
<dbReference type="Pfam" id="PF02872">
    <property type="entry name" value="5_nucleotid_C"/>
    <property type="match status" value="1"/>
</dbReference>
<evidence type="ECO:0000256" key="2">
    <source>
        <dbReference type="ARBA" id="ARBA00029793"/>
    </source>
</evidence>
<proteinExistence type="inferred from homology"/>
<dbReference type="OrthoDB" id="10252235at2759"/>
<protein>
    <recommendedName>
        <fullName evidence="2">Ecto-5'-nucleotidase</fullName>
    </recommendedName>
</protein>
<keyword evidence="5" id="KW-1185">Reference proteome</keyword>
<organism evidence="4 5">
    <name type="scientific">Synaphobranchus kaupii</name>
    <name type="common">Kaup's arrowtooth eel</name>
    <dbReference type="NCBI Taxonomy" id="118154"/>
    <lineage>
        <taxon>Eukaryota</taxon>
        <taxon>Metazoa</taxon>
        <taxon>Chordata</taxon>
        <taxon>Craniata</taxon>
        <taxon>Vertebrata</taxon>
        <taxon>Euteleostomi</taxon>
        <taxon>Actinopterygii</taxon>
        <taxon>Neopterygii</taxon>
        <taxon>Teleostei</taxon>
        <taxon>Anguilliformes</taxon>
        <taxon>Synaphobranchidae</taxon>
        <taxon>Synaphobranchus</taxon>
    </lineage>
</organism>
<dbReference type="InterPro" id="IPR006179">
    <property type="entry name" value="5_nucleotidase/apyrase"/>
</dbReference>
<sequence>MLEETLCQIEVDLDGRCTTVRREECNLGNLITNAMLEATHADVALLNSGTLRSDTIHPAGLLTMHDLLQILPMQDPVLVVEVTGQHLYEGLENAVRNYPALDGRFPQVSGMQFGFDPQGSPGNRVVMETIKVQGQNLDKDKKYLVAMKEYLTKGKDGYTMFLDCRHMFDIESAQTLSTILINHFESGKIIHGLKTCRSGHRMSLIKASSSPSVSAMEQTPRGKTAVVMTVPGVEGRIFHVTQDSQSEARS</sequence>
<dbReference type="InterPro" id="IPR008334">
    <property type="entry name" value="5'-Nucleotdase_C"/>
</dbReference>
<evidence type="ECO:0000313" key="5">
    <source>
        <dbReference type="Proteomes" id="UP001152622"/>
    </source>
</evidence>
<evidence type="ECO:0000259" key="3">
    <source>
        <dbReference type="Pfam" id="PF02872"/>
    </source>
</evidence>
<comment type="similarity">
    <text evidence="1">Belongs to the 5'-nucleotidase family.</text>
</comment>
<reference evidence="4" key="1">
    <citation type="journal article" date="2023" name="Science">
        <title>Genome structures resolve the early diversification of teleost fishes.</title>
        <authorList>
            <person name="Parey E."/>
            <person name="Louis A."/>
            <person name="Montfort J."/>
            <person name="Bouchez O."/>
            <person name="Roques C."/>
            <person name="Iampietro C."/>
            <person name="Lluch J."/>
            <person name="Castinel A."/>
            <person name="Donnadieu C."/>
            <person name="Desvignes T."/>
            <person name="Floi Bucao C."/>
            <person name="Jouanno E."/>
            <person name="Wen M."/>
            <person name="Mejri S."/>
            <person name="Dirks R."/>
            <person name="Jansen H."/>
            <person name="Henkel C."/>
            <person name="Chen W.J."/>
            <person name="Zahm M."/>
            <person name="Cabau C."/>
            <person name="Klopp C."/>
            <person name="Thompson A.W."/>
            <person name="Robinson-Rechavi M."/>
            <person name="Braasch I."/>
            <person name="Lecointre G."/>
            <person name="Bobe J."/>
            <person name="Postlethwait J.H."/>
            <person name="Berthelot C."/>
            <person name="Roest Crollius H."/>
            <person name="Guiguen Y."/>
        </authorList>
    </citation>
    <scope>NUCLEOTIDE SEQUENCE</scope>
    <source>
        <strain evidence="4">WJC10195</strain>
    </source>
</reference>